<proteinExistence type="predicted"/>
<name>A0A0G1IHM0_9BACT</name>
<gene>
    <name evidence="1" type="ORF">UW07_C0032G0005</name>
</gene>
<dbReference type="AlphaFoldDB" id="A0A0G1IHM0"/>
<accession>A0A0G1IHM0</accession>
<dbReference type="Proteomes" id="UP000033831">
    <property type="component" value="Unassembled WGS sequence"/>
</dbReference>
<dbReference type="EMBL" id="LCGX01000032">
    <property type="protein sequence ID" value="KKT22679.1"/>
    <property type="molecule type" value="Genomic_DNA"/>
</dbReference>
<evidence type="ECO:0000313" key="1">
    <source>
        <dbReference type="EMBL" id="KKT22679.1"/>
    </source>
</evidence>
<reference evidence="1 2" key="1">
    <citation type="journal article" date="2015" name="Nature">
        <title>rRNA introns, odd ribosomes, and small enigmatic genomes across a large radiation of phyla.</title>
        <authorList>
            <person name="Brown C.T."/>
            <person name="Hug L.A."/>
            <person name="Thomas B.C."/>
            <person name="Sharon I."/>
            <person name="Castelle C.J."/>
            <person name="Singh A."/>
            <person name="Wilkins M.J."/>
            <person name="Williams K.H."/>
            <person name="Banfield J.F."/>
        </authorList>
    </citation>
    <scope>NUCLEOTIDE SEQUENCE [LARGE SCALE GENOMIC DNA]</scope>
</reference>
<sequence>MPKILVVCCGGNERYEGQCLKCRCPHYNKAEKQVRARWSYEGSISFKNPRGIPRHADFLDRVRSNLRQED</sequence>
<protein>
    <submittedName>
        <fullName evidence="1">Uncharacterized protein</fullName>
    </submittedName>
</protein>
<comment type="caution">
    <text evidence="1">The sequence shown here is derived from an EMBL/GenBank/DDBJ whole genome shotgun (WGS) entry which is preliminary data.</text>
</comment>
<evidence type="ECO:0000313" key="2">
    <source>
        <dbReference type="Proteomes" id="UP000033831"/>
    </source>
</evidence>
<organism evidence="1 2">
    <name type="scientific">Candidatus Nomurabacteria bacterium GW2011_GWF2_43_8</name>
    <dbReference type="NCBI Taxonomy" id="1618779"/>
    <lineage>
        <taxon>Bacteria</taxon>
        <taxon>Candidatus Nomuraibacteriota</taxon>
    </lineage>
</organism>